<keyword evidence="1" id="KW-0472">Membrane</keyword>
<reference evidence="2" key="2">
    <citation type="submission" date="2022-11" db="EMBL/GenBank/DDBJ databases">
        <title>Draft genome sequence of Sellimonas catena strain 18CBH55.</title>
        <authorList>
            <person name="Hisatomi A."/>
            <person name="Ohkuma M."/>
            <person name="Sakamoto M."/>
        </authorList>
    </citation>
    <scope>NUCLEOTIDE SEQUENCE</scope>
    <source>
        <strain evidence="2">18CBH55</strain>
    </source>
</reference>
<feature type="transmembrane region" description="Helical" evidence="1">
    <location>
        <begin position="124"/>
        <end position="143"/>
    </location>
</feature>
<evidence type="ECO:0000313" key="3">
    <source>
        <dbReference type="Proteomes" id="UP001145094"/>
    </source>
</evidence>
<feature type="transmembrane region" description="Helical" evidence="1">
    <location>
        <begin position="189"/>
        <end position="208"/>
    </location>
</feature>
<dbReference type="EMBL" id="BSCH01000005">
    <property type="protein sequence ID" value="GLG89613.1"/>
    <property type="molecule type" value="Genomic_DNA"/>
</dbReference>
<reference evidence="2" key="3">
    <citation type="journal article" date="2023" name="Int. J. Syst. Evol. Microbiol.">
        <title>Sellimonas catena sp. nov., isolated from human faeces.</title>
        <authorList>
            <person name="Hisatomi A."/>
            <person name="Ohkuma M."/>
            <person name="Sakamoto M."/>
        </authorList>
    </citation>
    <scope>NUCLEOTIDE SEQUENCE</scope>
    <source>
        <strain evidence="2">18CBH55</strain>
    </source>
</reference>
<organism evidence="2 3">
    <name type="scientific">Sellimonas catena</name>
    <dbReference type="NCBI Taxonomy" id="2994035"/>
    <lineage>
        <taxon>Bacteria</taxon>
        <taxon>Bacillati</taxon>
        <taxon>Bacillota</taxon>
        <taxon>Clostridia</taxon>
        <taxon>Lachnospirales</taxon>
        <taxon>Lachnospiraceae</taxon>
        <taxon>Sellimonas</taxon>
    </lineage>
</organism>
<dbReference type="AlphaFoldDB" id="A0A9W6C8Y5"/>
<dbReference type="SUPFAM" id="SSF158560">
    <property type="entry name" value="BH3980-like"/>
    <property type="match status" value="1"/>
</dbReference>
<comment type="caution">
    <text evidence="2">The sequence shown here is derived from an EMBL/GenBank/DDBJ whole genome shotgun (WGS) entry which is preliminary data.</text>
</comment>
<protein>
    <recommendedName>
        <fullName evidence="4">DUF1129 family protein</fullName>
    </recommendedName>
</protein>
<gene>
    <name evidence="2" type="ORF">Selli2_10400</name>
</gene>
<keyword evidence="1" id="KW-0812">Transmembrane</keyword>
<reference evidence="2" key="1">
    <citation type="submission" date="2022-11" db="EMBL/GenBank/DDBJ databases">
        <title>Draft genome sequence of Sellimonas catena strain 18CBH55.</title>
        <authorList>
            <person name="Atsushi H."/>
            <person name="Moriya O."/>
            <person name="Mitsuo S."/>
        </authorList>
    </citation>
    <scope>NUCLEOTIDE SEQUENCE</scope>
    <source>
        <strain evidence="2">18CBH55</strain>
    </source>
</reference>
<feature type="transmembrane region" description="Helical" evidence="1">
    <location>
        <begin position="98"/>
        <end position="118"/>
    </location>
</feature>
<feature type="transmembrane region" description="Helical" evidence="1">
    <location>
        <begin position="164"/>
        <end position="183"/>
    </location>
</feature>
<evidence type="ECO:0000313" key="2">
    <source>
        <dbReference type="EMBL" id="GLG89613.1"/>
    </source>
</evidence>
<keyword evidence="1" id="KW-1133">Transmembrane helix</keyword>
<evidence type="ECO:0000256" key="1">
    <source>
        <dbReference type="SAM" id="Phobius"/>
    </source>
</evidence>
<sequence length="225" mass="26107">MFWRNDLTTLRKENTGRIADMGEEMWEQLYPALQYLSTRQLSLFDRELIKSELIGIAEEAEIQGARLDRKMGMPYQAFCDFLIEKRGIRKKSSIGEQLLETGTCFIWWLTFFAVVNLIQNDNAVRSNEILAALVAAMAVVLLGDHMFEYRGRLSVDQKKWRIQIGVMVVCFFVLAAVTSRYPITIPLTAGRWIVIGILLVASVLLLLIRNWYWNSRSKQYNWKSE</sequence>
<dbReference type="Proteomes" id="UP001145094">
    <property type="component" value="Unassembled WGS sequence"/>
</dbReference>
<evidence type="ECO:0008006" key="4">
    <source>
        <dbReference type="Google" id="ProtNLM"/>
    </source>
</evidence>
<accession>A0A9W6C8Y5</accession>
<name>A0A9W6C8Y5_9FIRM</name>
<proteinExistence type="predicted"/>